<gene>
    <name evidence="8" type="ORF">JOF43_002562</name>
</gene>
<dbReference type="PRINTS" id="PR00421">
    <property type="entry name" value="THIOREDOXIN"/>
</dbReference>
<evidence type="ECO:0000256" key="6">
    <source>
        <dbReference type="NCBIfam" id="TIGR01068"/>
    </source>
</evidence>
<dbReference type="PANTHER" id="PTHR45663:SF40">
    <property type="entry name" value="THIOREDOXIN 2"/>
    <property type="match status" value="1"/>
</dbReference>
<evidence type="ECO:0000256" key="4">
    <source>
        <dbReference type="ARBA" id="ARBA00023157"/>
    </source>
</evidence>
<dbReference type="RefSeq" id="WP_209902545.1">
    <property type="nucleotide sequence ID" value="NZ_BAAAJW010000007.1"/>
</dbReference>
<comment type="similarity">
    <text evidence="1">Belongs to the thioredoxin family.</text>
</comment>
<dbReference type="InterPro" id="IPR013766">
    <property type="entry name" value="Thioredoxin_domain"/>
</dbReference>
<dbReference type="EMBL" id="JAGIOD010000001">
    <property type="protein sequence ID" value="MBP2382605.1"/>
    <property type="molecule type" value="Genomic_DNA"/>
</dbReference>
<sequence>MATVTLNSENHDKTVEDGIVLIDFWAGWCVPCQRFAPIFEESSETHEDVTFAKVDTEDQQDLAMRYGVTSIPTLVAYREGIPVFSQAGALPQSALEDLIGQVRNLDMDEVRTAYAEAQAKEQA</sequence>
<organism evidence="8 9">
    <name type="scientific">Brachybacterium sacelli</name>
    <dbReference type="NCBI Taxonomy" id="173364"/>
    <lineage>
        <taxon>Bacteria</taxon>
        <taxon>Bacillati</taxon>
        <taxon>Actinomycetota</taxon>
        <taxon>Actinomycetes</taxon>
        <taxon>Micrococcales</taxon>
        <taxon>Dermabacteraceae</taxon>
        <taxon>Brachybacterium</taxon>
    </lineage>
</organism>
<keyword evidence="2" id="KW-0813">Transport</keyword>
<dbReference type="CDD" id="cd02947">
    <property type="entry name" value="TRX_family"/>
    <property type="match status" value="1"/>
</dbReference>
<reference evidence="8 9" key="1">
    <citation type="submission" date="2021-03" db="EMBL/GenBank/DDBJ databases">
        <title>Sequencing the genomes of 1000 actinobacteria strains.</title>
        <authorList>
            <person name="Klenk H.-P."/>
        </authorList>
    </citation>
    <scope>NUCLEOTIDE SEQUENCE [LARGE SCALE GENOMIC DNA]</scope>
    <source>
        <strain evidence="8 9">DSM 14566</strain>
    </source>
</reference>
<dbReference type="PROSITE" id="PS51352">
    <property type="entry name" value="THIOREDOXIN_2"/>
    <property type="match status" value="1"/>
</dbReference>
<keyword evidence="3" id="KW-0249">Electron transport</keyword>
<protein>
    <recommendedName>
        <fullName evidence="6">Thioredoxin</fullName>
    </recommendedName>
</protein>
<evidence type="ECO:0000256" key="2">
    <source>
        <dbReference type="ARBA" id="ARBA00022448"/>
    </source>
</evidence>
<dbReference type="NCBIfam" id="TIGR01068">
    <property type="entry name" value="thioredoxin"/>
    <property type="match status" value="1"/>
</dbReference>
<dbReference type="InterPro" id="IPR005746">
    <property type="entry name" value="Thioredoxin"/>
</dbReference>
<feature type="domain" description="Thioredoxin" evidence="7">
    <location>
        <begin position="1"/>
        <end position="104"/>
    </location>
</feature>
<proteinExistence type="inferred from homology"/>
<evidence type="ECO:0000256" key="3">
    <source>
        <dbReference type="ARBA" id="ARBA00022982"/>
    </source>
</evidence>
<evidence type="ECO:0000313" key="9">
    <source>
        <dbReference type="Proteomes" id="UP001519290"/>
    </source>
</evidence>
<keyword evidence="5" id="KW-0676">Redox-active center</keyword>
<dbReference type="Gene3D" id="3.40.30.10">
    <property type="entry name" value="Glutaredoxin"/>
    <property type="match status" value="1"/>
</dbReference>
<dbReference type="InterPro" id="IPR017937">
    <property type="entry name" value="Thioredoxin_CS"/>
</dbReference>
<dbReference type="PROSITE" id="PS00194">
    <property type="entry name" value="THIOREDOXIN_1"/>
    <property type="match status" value="1"/>
</dbReference>
<evidence type="ECO:0000259" key="7">
    <source>
        <dbReference type="PROSITE" id="PS51352"/>
    </source>
</evidence>
<keyword evidence="4" id="KW-1015">Disulfide bond</keyword>
<evidence type="ECO:0000256" key="5">
    <source>
        <dbReference type="ARBA" id="ARBA00023284"/>
    </source>
</evidence>
<dbReference type="Proteomes" id="UP001519290">
    <property type="component" value="Unassembled WGS sequence"/>
</dbReference>
<keyword evidence="9" id="KW-1185">Reference proteome</keyword>
<accession>A0ABS4X2C3</accession>
<name>A0ABS4X2C3_9MICO</name>
<evidence type="ECO:0000313" key="8">
    <source>
        <dbReference type="EMBL" id="MBP2382605.1"/>
    </source>
</evidence>
<evidence type="ECO:0000256" key="1">
    <source>
        <dbReference type="ARBA" id="ARBA00008987"/>
    </source>
</evidence>
<dbReference type="SUPFAM" id="SSF52833">
    <property type="entry name" value="Thioredoxin-like"/>
    <property type="match status" value="1"/>
</dbReference>
<comment type="caution">
    <text evidence="8">The sequence shown here is derived from an EMBL/GenBank/DDBJ whole genome shotgun (WGS) entry which is preliminary data.</text>
</comment>
<dbReference type="InterPro" id="IPR036249">
    <property type="entry name" value="Thioredoxin-like_sf"/>
</dbReference>
<dbReference type="PANTHER" id="PTHR45663">
    <property type="entry name" value="GEO12009P1"/>
    <property type="match status" value="1"/>
</dbReference>
<dbReference type="Pfam" id="PF00085">
    <property type="entry name" value="Thioredoxin"/>
    <property type="match status" value="1"/>
</dbReference>